<gene>
    <name evidence="2" type="ORF">TIFTF001_044136</name>
</gene>
<dbReference type="AlphaFoldDB" id="A0AA87ZJC1"/>
<evidence type="ECO:0000256" key="1">
    <source>
        <dbReference type="SAM" id="MobiDB-lite"/>
    </source>
</evidence>
<evidence type="ECO:0000313" key="2">
    <source>
        <dbReference type="EMBL" id="GMN27553.1"/>
    </source>
</evidence>
<protein>
    <submittedName>
        <fullName evidence="2">Uncharacterized protein</fullName>
    </submittedName>
</protein>
<proteinExistence type="predicted"/>
<reference evidence="2" key="1">
    <citation type="submission" date="2023-07" db="EMBL/GenBank/DDBJ databases">
        <title>draft genome sequence of fig (Ficus carica).</title>
        <authorList>
            <person name="Takahashi T."/>
            <person name="Nishimura K."/>
        </authorList>
    </citation>
    <scope>NUCLEOTIDE SEQUENCE</scope>
</reference>
<evidence type="ECO:0000313" key="3">
    <source>
        <dbReference type="Proteomes" id="UP001187192"/>
    </source>
</evidence>
<sequence>MWMDGGSGERSRRTALDRELACMPGSDGEVLRGGTLRPMSELHKGVGSGGGEGSPTAASDEASEVEVAFTDVWKLQDLSSTSA</sequence>
<comment type="caution">
    <text evidence="2">The sequence shown here is derived from an EMBL/GenBank/DDBJ whole genome shotgun (WGS) entry which is preliminary data.</text>
</comment>
<dbReference type="Proteomes" id="UP001187192">
    <property type="component" value="Unassembled WGS sequence"/>
</dbReference>
<accession>A0AA87ZJC1</accession>
<name>A0AA87ZJC1_FICCA</name>
<feature type="region of interest" description="Disordered" evidence="1">
    <location>
        <begin position="24"/>
        <end position="64"/>
    </location>
</feature>
<dbReference type="EMBL" id="BTGU01003148">
    <property type="protein sequence ID" value="GMN27553.1"/>
    <property type="molecule type" value="Genomic_DNA"/>
</dbReference>
<keyword evidence="3" id="KW-1185">Reference proteome</keyword>
<organism evidence="2 3">
    <name type="scientific">Ficus carica</name>
    <name type="common">Common fig</name>
    <dbReference type="NCBI Taxonomy" id="3494"/>
    <lineage>
        <taxon>Eukaryota</taxon>
        <taxon>Viridiplantae</taxon>
        <taxon>Streptophyta</taxon>
        <taxon>Embryophyta</taxon>
        <taxon>Tracheophyta</taxon>
        <taxon>Spermatophyta</taxon>
        <taxon>Magnoliopsida</taxon>
        <taxon>eudicotyledons</taxon>
        <taxon>Gunneridae</taxon>
        <taxon>Pentapetalae</taxon>
        <taxon>rosids</taxon>
        <taxon>fabids</taxon>
        <taxon>Rosales</taxon>
        <taxon>Moraceae</taxon>
        <taxon>Ficeae</taxon>
        <taxon>Ficus</taxon>
    </lineage>
</organism>